<dbReference type="PANTHER" id="PTHR22588:SF3">
    <property type="entry name" value="VWFA DOMAIN-CONTAINING PROTEIN"/>
    <property type="match status" value="1"/>
</dbReference>
<accession>A0A0K0D025</accession>
<dbReference type="AlphaFoldDB" id="A0A0K0D025"/>
<dbReference type="InterPro" id="IPR052229">
    <property type="entry name" value="Collagen-VI/PIF"/>
</dbReference>
<keyword evidence="3" id="KW-1185">Reference proteome</keyword>
<dbReference type="Pfam" id="PF00092">
    <property type="entry name" value="VWA"/>
    <property type="match status" value="1"/>
</dbReference>
<dbReference type="CDD" id="cd01450">
    <property type="entry name" value="vWFA_subfamily_ECM"/>
    <property type="match status" value="1"/>
</dbReference>
<dbReference type="InterPro" id="IPR002035">
    <property type="entry name" value="VWF_A"/>
</dbReference>
<sequence length="414" mass="45870">MCSADIVDFLLQAAVVTVFWLPIADTSTTVVNDIQTICSKSDVDVVVVIDTTSTSLNTTEFLVQQHRLLRTLKRLSNKLNGTRSVSNLVASVRQSGQSTSNSVVRALDEALSMFFESRPTNEFDQRHKIIILAHDGVNTDLVAETVETVSNVEKLGVVVFALTGSSRPNTFALLGYAGLRDRLFISDTDHATFQDSLDEVLGICENNATSLSTSSKFPKRRRIHGVLEKRSKDDKQIFLSGRKCDFKKVDLIIVLDTSGSVFRVFDDQRAIALEIMEEIPLDAFADSVQVSVIRFAASADVILPFLKGRAYSEIKDTVREVKFTGQNTRIAGAVEIAVDEMMRARRPDAVQVFVLISDGHGQEYWNVVQATGKRLQKTGAELFAVSASPDYNKAELLIYVGDESRVFVGRKYDR</sequence>
<dbReference type="PANTHER" id="PTHR22588">
    <property type="entry name" value="VWFA DOMAIN-CONTAINING PROTEIN"/>
    <property type="match status" value="1"/>
</dbReference>
<evidence type="ECO:0000313" key="3">
    <source>
        <dbReference type="Proteomes" id="UP000035642"/>
    </source>
</evidence>
<keyword evidence="1" id="KW-0732">Signal</keyword>
<evidence type="ECO:0000259" key="2">
    <source>
        <dbReference type="PROSITE" id="PS50234"/>
    </source>
</evidence>
<dbReference type="SUPFAM" id="SSF53300">
    <property type="entry name" value="vWA-like"/>
    <property type="match status" value="2"/>
</dbReference>
<dbReference type="PROSITE" id="PS50234">
    <property type="entry name" value="VWFA"/>
    <property type="match status" value="1"/>
</dbReference>
<proteinExistence type="predicted"/>
<reference evidence="3" key="1">
    <citation type="submission" date="2012-09" db="EMBL/GenBank/DDBJ databases">
        <authorList>
            <person name="Martin A.A."/>
        </authorList>
    </citation>
    <scope>NUCLEOTIDE SEQUENCE</scope>
</reference>
<name>A0A0K0D025_ANGCA</name>
<dbReference type="STRING" id="6313.A0A0K0D025"/>
<organism evidence="3 4">
    <name type="scientific">Angiostrongylus cantonensis</name>
    <name type="common">Rat lungworm</name>
    <dbReference type="NCBI Taxonomy" id="6313"/>
    <lineage>
        <taxon>Eukaryota</taxon>
        <taxon>Metazoa</taxon>
        <taxon>Ecdysozoa</taxon>
        <taxon>Nematoda</taxon>
        <taxon>Chromadorea</taxon>
        <taxon>Rhabditida</taxon>
        <taxon>Rhabditina</taxon>
        <taxon>Rhabditomorpha</taxon>
        <taxon>Strongyloidea</taxon>
        <taxon>Metastrongylidae</taxon>
        <taxon>Angiostrongylus</taxon>
    </lineage>
</organism>
<dbReference type="Gene3D" id="3.40.50.410">
    <property type="entry name" value="von Willebrand factor, type A domain"/>
    <property type="match status" value="2"/>
</dbReference>
<feature type="domain" description="VWFA" evidence="2">
    <location>
        <begin position="250"/>
        <end position="414"/>
    </location>
</feature>
<dbReference type="SMART" id="SM00327">
    <property type="entry name" value="VWA"/>
    <property type="match status" value="1"/>
</dbReference>
<dbReference type="InterPro" id="IPR036465">
    <property type="entry name" value="vWFA_dom_sf"/>
</dbReference>
<dbReference type="WBParaSite" id="ACAC_0000339201-mRNA-1">
    <property type="protein sequence ID" value="ACAC_0000339201-mRNA-1"/>
    <property type="gene ID" value="ACAC_0000339201"/>
</dbReference>
<evidence type="ECO:0000313" key="4">
    <source>
        <dbReference type="WBParaSite" id="ACAC_0000339201-mRNA-1"/>
    </source>
</evidence>
<reference evidence="4" key="2">
    <citation type="submission" date="2017-02" db="UniProtKB">
        <authorList>
            <consortium name="WormBaseParasite"/>
        </authorList>
    </citation>
    <scope>IDENTIFICATION</scope>
</reference>
<feature type="chain" id="PRO_5005326320" evidence="1">
    <location>
        <begin position="27"/>
        <end position="414"/>
    </location>
</feature>
<feature type="signal peptide" evidence="1">
    <location>
        <begin position="1"/>
        <end position="26"/>
    </location>
</feature>
<evidence type="ECO:0000256" key="1">
    <source>
        <dbReference type="SAM" id="SignalP"/>
    </source>
</evidence>
<protein>
    <submittedName>
        <fullName evidence="4">VWFA domain-containing protein</fullName>
    </submittedName>
</protein>
<dbReference type="Proteomes" id="UP000035642">
    <property type="component" value="Unassembled WGS sequence"/>
</dbReference>